<evidence type="ECO:0000256" key="1">
    <source>
        <dbReference type="SAM" id="MobiDB-lite"/>
    </source>
</evidence>
<keyword evidence="2" id="KW-0812">Transmembrane</keyword>
<feature type="transmembrane region" description="Helical" evidence="2">
    <location>
        <begin position="427"/>
        <end position="444"/>
    </location>
</feature>
<reference evidence="3 4" key="1">
    <citation type="submission" date="2020-05" db="EMBL/GenBank/DDBJ databases">
        <authorList>
            <person name="Casaregola S."/>
            <person name="Devillers H."/>
            <person name="Grondin C."/>
        </authorList>
    </citation>
    <scope>NUCLEOTIDE SEQUENCE [LARGE SCALE GENOMIC DNA]</scope>
    <source>
        <strain evidence="3 4">CLIB 1767</strain>
    </source>
</reference>
<dbReference type="Pfam" id="PF16965">
    <property type="entry name" value="CSG2"/>
    <property type="match status" value="1"/>
</dbReference>
<keyword evidence="2" id="KW-0472">Membrane</keyword>
<dbReference type="RefSeq" id="XP_041405219.1">
    <property type="nucleotide sequence ID" value="XM_041549285.1"/>
</dbReference>
<keyword evidence="2" id="KW-1133">Transmembrane helix</keyword>
<gene>
    <name evidence="3" type="ORF">KABA2_02S13596</name>
</gene>
<feature type="transmembrane region" description="Helical" evidence="2">
    <location>
        <begin position="209"/>
        <end position="226"/>
    </location>
</feature>
<feature type="compositionally biased region" description="Low complexity" evidence="1">
    <location>
        <begin position="120"/>
        <end position="135"/>
    </location>
</feature>
<proteinExistence type="predicted"/>
<feature type="transmembrane region" description="Helical" evidence="2">
    <location>
        <begin position="396"/>
        <end position="415"/>
    </location>
</feature>
<dbReference type="GO" id="GO:0030234">
    <property type="term" value="F:enzyme regulator activity"/>
    <property type="evidence" value="ECO:0007669"/>
    <property type="project" value="InterPro"/>
</dbReference>
<accession>A0A8H2ZFF8</accession>
<evidence type="ECO:0000256" key="2">
    <source>
        <dbReference type="SAM" id="Phobius"/>
    </source>
</evidence>
<feature type="region of interest" description="Disordered" evidence="1">
    <location>
        <begin position="110"/>
        <end position="136"/>
    </location>
</feature>
<feature type="transmembrane region" description="Helical" evidence="2">
    <location>
        <begin position="367"/>
        <end position="389"/>
    </location>
</feature>
<dbReference type="GeneID" id="64856337"/>
<evidence type="ECO:0000313" key="4">
    <source>
        <dbReference type="Proteomes" id="UP000644660"/>
    </source>
</evidence>
<organism evidence="3 4">
    <name type="scientific">Maudiozyma barnettii</name>
    <dbReference type="NCBI Taxonomy" id="61262"/>
    <lineage>
        <taxon>Eukaryota</taxon>
        <taxon>Fungi</taxon>
        <taxon>Dikarya</taxon>
        <taxon>Ascomycota</taxon>
        <taxon>Saccharomycotina</taxon>
        <taxon>Saccharomycetes</taxon>
        <taxon>Saccharomycetales</taxon>
        <taxon>Saccharomycetaceae</taxon>
        <taxon>Maudiozyma</taxon>
    </lineage>
</organism>
<dbReference type="Proteomes" id="UP000644660">
    <property type="component" value="Unassembled WGS sequence"/>
</dbReference>
<dbReference type="EMBL" id="CAEFZW010000002">
    <property type="protein sequence ID" value="CAB4253181.1"/>
    <property type="molecule type" value="Genomic_DNA"/>
</dbReference>
<keyword evidence="4" id="KW-1185">Reference proteome</keyword>
<feature type="transmembrane region" description="Helical" evidence="2">
    <location>
        <begin position="285"/>
        <end position="303"/>
    </location>
</feature>
<feature type="transmembrane region" description="Helical" evidence="2">
    <location>
        <begin position="52"/>
        <end position="77"/>
    </location>
</feature>
<comment type="caution">
    <text evidence="3">The sequence shown here is derived from an EMBL/GenBank/DDBJ whole genome shotgun (WGS) entry which is preliminary data.</text>
</comment>
<name>A0A8H2ZFF8_9SACH</name>
<dbReference type="GO" id="GO:0005789">
    <property type="term" value="C:endoplasmic reticulum membrane"/>
    <property type="evidence" value="ECO:0007669"/>
    <property type="project" value="InterPro"/>
</dbReference>
<feature type="transmembrane region" description="Helical" evidence="2">
    <location>
        <begin position="177"/>
        <end position="197"/>
    </location>
</feature>
<feature type="transmembrane region" description="Helical" evidence="2">
    <location>
        <begin position="238"/>
        <end position="256"/>
    </location>
</feature>
<dbReference type="AlphaFoldDB" id="A0A8H2ZFF8"/>
<dbReference type="GO" id="GO:0006874">
    <property type="term" value="P:intracellular calcium ion homeostasis"/>
    <property type="evidence" value="ECO:0007669"/>
    <property type="project" value="InterPro"/>
</dbReference>
<feature type="transmembrane region" description="Helical" evidence="2">
    <location>
        <begin position="324"/>
        <end position="347"/>
    </location>
</feature>
<sequence length="445" mass="49705">MSISYAWFGAVLGYVVQTKCLSIIQSKLLVRSLAKMSYQNSKNPPSREETSYILTIYLTFIYCVSFLFVLPLSQFICDRISAIRMESTISSTSSSNDDIETAFGSHSIDDVDRCNDDNNDNNNNNTDSTTTNNNSAMDIEDSAFEMNLLNDASMPPPRNIVIAHNMTRRNDHNTVTYLGKLIVLAFCLIVPIFTYNYALSLSPAFDVSLIQNTAVFEIVSLLLGVCNISRKQSLFKNFLVMMSALIGILIVSYTKATCDLLSGKLSINKHTGEVADPFLFDRLKAGLICGLGSLLLGPFAVLWHRWFGLTNTHSLMGKPCIEKYLFRQSTHVSLIGTICIFMLLPFIPNLANSFQIISYLYMDKFFWVTIMGSILFGTLPNLFSIIILTNEYSPEFITTCNLGAIVFMGLADWITEPGQTTVIQWEVIGYMVLASSCIYLSISLK</sequence>
<protein>
    <submittedName>
        <fullName evidence="3">Similar to Saccharomyces cerevisiae YBR036C CSG2 Endoplasmic reticulum membrane protein, required for mannosylation of inositolphosphorylceramide and for growth at high calcium concentrations</fullName>
    </submittedName>
</protein>
<dbReference type="InterPro" id="IPR031581">
    <property type="entry name" value="Csg2"/>
</dbReference>
<evidence type="ECO:0000313" key="3">
    <source>
        <dbReference type="EMBL" id="CAB4253181.1"/>
    </source>
</evidence>